<name>A0A7S0YHH3_9CRYP</name>
<dbReference type="Pfam" id="PF05176">
    <property type="entry name" value="ATP-synt_10"/>
    <property type="match status" value="1"/>
</dbReference>
<dbReference type="PANTHER" id="PTHR28106:SF1">
    <property type="entry name" value="MITOCHONDRIAL ATPASE COMPLEX SUBUNIT ATP10"/>
    <property type="match status" value="1"/>
</dbReference>
<dbReference type="GO" id="GO:0005743">
    <property type="term" value="C:mitochondrial inner membrane"/>
    <property type="evidence" value="ECO:0007669"/>
    <property type="project" value="TreeGrafter"/>
</dbReference>
<dbReference type="PANTHER" id="PTHR28106">
    <property type="entry name" value="MITOCHONDRIAL ATPASE COMPLEX SUBUNIT ATP10"/>
    <property type="match status" value="1"/>
</dbReference>
<organism evidence="1">
    <name type="scientific">Hemiselmis tepida</name>
    <dbReference type="NCBI Taxonomy" id="464990"/>
    <lineage>
        <taxon>Eukaryota</taxon>
        <taxon>Cryptophyceae</taxon>
        <taxon>Cryptomonadales</taxon>
        <taxon>Hemiselmidaceae</taxon>
        <taxon>Hemiselmis</taxon>
    </lineage>
</organism>
<evidence type="ECO:0000313" key="1">
    <source>
        <dbReference type="EMBL" id="CAD8776420.1"/>
    </source>
</evidence>
<gene>
    <name evidence="1" type="ORF">HTEP1355_LOCUS421</name>
</gene>
<sequence length="206" mass="23289">MGVIFSREGMERRNKALQEEVTRGQFFEVKELDKTGGKIFEADIDLIPSAEAITFPDITCTTLDGSEVSTHDVLGGKVTLVTVSLREFARPMVNTWTTHFHSKVGSNPHAQIVPLAFMEGYVYKLFKGLLMSGMKKNYTEEQKKGALVAFQSSEDFRRTFDMRNRLVGYAFLVDQNRKVRWRGVGYALIHEGKALTDCANKLLTVR</sequence>
<accession>A0A7S0YHH3</accession>
<protein>
    <submittedName>
        <fullName evidence="1">Uncharacterized protein</fullName>
    </submittedName>
</protein>
<reference evidence="1" key="1">
    <citation type="submission" date="2021-01" db="EMBL/GenBank/DDBJ databases">
        <authorList>
            <person name="Corre E."/>
            <person name="Pelletier E."/>
            <person name="Niang G."/>
            <person name="Scheremetjew M."/>
            <person name="Finn R."/>
            <person name="Kale V."/>
            <person name="Holt S."/>
            <person name="Cochrane G."/>
            <person name="Meng A."/>
            <person name="Brown T."/>
            <person name="Cohen L."/>
        </authorList>
    </citation>
    <scope>NUCLEOTIDE SEQUENCE</scope>
    <source>
        <strain evidence="1">CCMP443</strain>
    </source>
</reference>
<dbReference type="InterPro" id="IPR007849">
    <property type="entry name" value="ATP10"/>
</dbReference>
<dbReference type="EMBL" id="HBFN01000624">
    <property type="protein sequence ID" value="CAD8776420.1"/>
    <property type="molecule type" value="Transcribed_RNA"/>
</dbReference>
<dbReference type="AlphaFoldDB" id="A0A7S0YHH3"/>
<proteinExistence type="predicted"/>
<dbReference type="GO" id="GO:0033615">
    <property type="term" value="P:mitochondrial proton-transporting ATP synthase complex assembly"/>
    <property type="evidence" value="ECO:0007669"/>
    <property type="project" value="TreeGrafter"/>
</dbReference>